<dbReference type="PIRSF" id="PIRSF037851">
    <property type="entry name" value="Subtilisin_cyano"/>
    <property type="match status" value="1"/>
</dbReference>
<dbReference type="Pfam" id="PF00082">
    <property type="entry name" value="Peptidase_S8"/>
    <property type="match status" value="1"/>
</dbReference>
<evidence type="ECO:0000256" key="6">
    <source>
        <dbReference type="ARBA" id="ARBA00022825"/>
    </source>
</evidence>
<sequence length="619" mass="66444">MRKLILLCLFVIGLGAAIFGFLNFQGLAAKGDFETIVLDFREDIPAVEVEKNLQAIALQYNVTPKLDNKFSEKDHVYVIKGDRQRLKALRKSSFAKVTEFIEPNYIYKIPNRGQAARLGEFLLPQDDDDTKVSASPTAPNDEYYSKQWNLHNINVEGAWLQTKGSGITVAVIDTGISRVRDLKETKFVPGYDFVNDTEVATDDNGHGTHVAGTIAQATNNKYGVAGIAYEAKLMPLKVLSAYGGGTVADIAEAIKFAADKGANVINMSLGGGGESQLMKDAIDYAHRKGVVIIAAAGNEGSNGASYPARYPHVIGVSALGADGERAPYSNFGAGVDISAPGGSDAGKILQETIDPDNNGVGVFMGFQGTSMAAPHVAGVAALIEASGIKEPDQVLAVLQQSARTIKEDALNYYGAGQLNADAAVKRALQGQITFQDFFGWLRNNGYLNPGFWIDGGAIALLPKILMVVGSYLLAWFLRVYFPFTWSWSLASGLVAGSSGLFFLKGIYIFDVPQWPFRVLGSSIPELGNALQGTDAFNPLFASVLIPIILMALLLGNPTWKWFAVGSTLGIAACLGVSAFFDPAVWGLGNGIWSRFFLIINALLCYGLARLALKNQEQAV</sequence>
<dbReference type="Proteomes" id="UP001526143">
    <property type="component" value="Unassembled WGS sequence"/>
</dbReference>
<dbReference type="PROSITE" id="PS00138">
    <property type="entry name" value="SUBTILASE_SER"/>
    <property type="match status" value="1"/>
</dbReference>
<dbReference type="InterPro" id="IPR017295">
    <property type="entry name" value="Pept_S8A_subtilisin_cyanobac-1"/>
</dbReference>
<evidence type="ECO:0000313" key="11">
    <source>
        <dbReference type="EMBL" id="MCV3213745.1"/>
    </source>
</evidence>
<dbReference type="SUPFAM" id="SSF52743">
    <property type="entry name" value="Subtilisin-like"/>
    <property type="match status" value="1"/>
</dbReference>
<name>A0ABT3AXL9_9CYAN</name>
<feature type="transmembrane region" description="Helical" evidence="8">
    <location>
        <begin position="489"/>
        <end position="509"/>
    </location>
</feature>
<reference evidence="11 12" key="1">
    <citation type="submission" date="2022-10" db="EMBL/GenBank/DDBJ databases">
        <title>Identification of biosynthetic pathway for the production of the potent trypsin inhibitor radiosumin.</title>
        <authorList>
            <person name="Fewer D.P."/>
            <person name="Delbaje E."/>
            <person name="Ouyang X."/>
            <person name="Agostino P.D."/>
            <person name="Wahlsten M."/>
            <person name="Jokela J."/>
            <person name="Permi P."/>
            <person name="Haapaniemi E."/>
            <person name="Koistinen H."/>
        </authorList>
    </citation>
    <scope>NUCLEOTIDE SEQUENCE [LARGE SCALE GENOMIC DNA]</scope>
    <source>
        <strain evidence="11 12">NIES-515</strain>
    </source>
</reference>
<keyword evidence="8" id="KW-0472">Membrane</keyword>
<protein>
    <submittedName>
        <fullName evidence="11">S8 family peptidase</fullName>
    </submittedName>
</protein>
<dbReference type="PROSITE" id="PS51892">
    <property type="entry name" value="SUBTILASE"/>
    <property type="match status" value="1"/>
</dbReference>
<accession>A0ABT3AXL9</accession>
<feature type="active site" description="Charge relay system" evidence="7">
    <location>
        <position position="206"/>
    </location>
</feature>
<feature type="transmembrane region" description="Helical" evidence="8">
    <location>
        <begin position="451"/>
        <end position="477"/>
    </location>
</feature>
<feature type="transmembrane region" description="Helical" evidence="8">
    <location>
        <begin position="592"/>
        <end position="612"/>
    </location>
</feature>
<dbReference type="InterPro" id="IPR036852">
    <property type="entry name" value="Peptidase_S8/S53_dom_sf"/>
</dbReference>
<feature type="domain" description="DUF5942" evidence="10">
    <location>
        <begin position="429"/>
        <end position="618"/>
    </location>
</feature>
<keyword evidence="8" id="KW-0812">Transmembrane</keyword>
<evidence type="ECO:0000256" key="4">
    <source>
        <dbReference type="ARBA" id="ARBA00022670"/>
    </source>
</evidence>
<feature type="domain" description="Peptidase S8/S53" evidence="9">
    <location>
        <begin position="164"/>
        <end position="416"/>
    </location>
</feature>
<dbReference type="PANTHER" id="PTHR43806">
    <property type="entry name" value="PEPTIDASE S8"/>
    <property type="match status" value="1"/>
</dbReference>
<dbReference type="Gene3D" id="3.40.50.200">
    <property type="entry name" value="Peptidase S8/S53 domain"/>
    <property type="match status" value="1"/>
</dbReference>
<comment type="similarity">
    <text evidence="2 7">Belongs to the peptidase S8 family.</text>
</comment>
<feature type="transmembrane region" description="Helical" evidence="8">
    <location>
        <begin position="535"/>
        <end position="554"/>
    </location>
</feature>
<evidence type="ECO:0000259" key="10">
    <source>
        <dbReference type="Pfam" id="PF19366"/>
    </source>
</evidence>
<evidence type="ECO:0000256" key="8">
    <source>
        <dbReference type="SAM" id="Phobius"/>
    </source>
</evidence>
<evidence type="ECO:0000313" key="12">
    <source>
        <dbReference type="Proteomes" id="UP001526143"/>
    </source>
</evidence>
<feature type="active site" description="Charge relay system" evidence="7">
    <location>
        <position position="173"/>
    </location>
</feature>
<evidence type="ECO:0000256" key="3">
    <source>
        <dbReference type="ARBA" id="ARBA00022525"/>
    </source>
</evidence>
<dbReference type="InterPro" id="IPR000209">
    <property type="entry name" value="Peptidase_S8/S53_dom"/>
</dbReference>
<comment type="subcellular location">
    <subcellularLocation>
        <location evidence="1">Secreted</location>
    </subcellularLocation>
</comment>
<keyword evidence="3" id="KW-0964">Secreted</keyword>
<dbReference type="PANTHER" id="PTHR43806:SF11">
    <property type="entry name" value="CEREVISIN-RELATED"/>
    <property type="match status" value="1"/>
</dbReference>
<dbReference type="RefSeq" id="WP_263745273.1">
    <property type="nucleotide sequence ID" value="NZ_JAOWRF010000142.1"/>
</dbReference>
<dbReference type="InterPro" id="IPR045986">
    <property type="entry name" value="DUF5942"/>
</dbReference>
<dbReference type="InterPro" id="IPR050131">
    <property type="entry name" value="Peptidase_S8_subtilisin-like"/>
</dbReference>
<feature type="active site" description="Charge relay system" evidence="7">
    <location>
        <position position="370"/>
    </location>
</feature>
<comment type="caution">
    <text evidence="11">The sequence shown here is derived from an EMBL/GenBank/DDBJ whole genome shotgun (WGS) entry which is preliminary data.</text>
</comment>
<dbReference type="CDD" id="cd07484">
    <property type="entry name" value="Peptidases_S8_Thermitase_like"/>
    <property type="match status" value="1"/>
</dbReference>
<evidence type="ECO:0000256" key="5">
    <source>
        <dbReference type="ARBA" id="ARBA00022801"/>
    </source>
</evidence>
<keyword evidence="8" id="KW-1133">Transmembrane helix</keyword>
<dbReference type="InterPro" id="IPR015500">
    <property type="entry name" value="Peptidase_S8_subtilisin-rel"/>
</dbReference>
<evidence type="ECO:0000259" key="9">
    <source>
        <dbReference type="Pfam" id="PF00082"/>
    </source>
</evidence>
<feature type="transmembrane region" description="Helical" evidence="8">
    <location>
        <begin position="561"/>
        <end position="580"/>
    </location>
</feature>
<evidence type="ECO:0000256" key="1">
    <source>
        <dbReference type="ARBA" id="ARBA00004613"/>
    </source>
</evidence>
<dbReference type="InterPro" id="IPR034084">
    <property type="entry name" value="Thermitase-like_dom"/>
</dbReference>
<keyword evidence="6 7" id="KW-0720">Serine protease</keyword>
<keyword evidence="12" id="KW-1185">Reference proteome</keyword>
<organism evidence="11 12">
    <name type="scientific">Plectonema radiosum NIES-515</name>
    <dbReference type="NCBI Taxonomy" id="2986073"/>
    <lineage>
        <taxon>Bacteria</taxon>
        <taxon>Bacillati</taxon>
        <taxon>Cyanobacteriota</taxon>
        <taxon>Cyanophyceae</taxon>
        <taxon>Oscillatoriophycideae</taxon>
        <taxon>Oscillatoriales</taxon>
        <taxon>Microcoleaceae</taxon>
        <taxon>Plectonema</taxon>
    </lineage>
</organism>
<gene>
    <name evidence="11" type="ORF">OGM63_09510</name>
</gene>
<dbReference type="EMBL" id="JAOWRF010000142">
    <property type="protein sequence ID" value="MCV3213745.1"/>
    <property type="molecule type" value="Genomic_DNA"/>
</dbReference>
<dbReference type="PRINTS" id="PR00723">
    <property type="entry name" value="SUBTILISIN"/>
</dbReference>
<evidence type="ECO:0000256" key="7">
    <source>
        <dbReference type="PROSITE-ProRule" id="PRU01240"/>
    </source>
</evidence>
<dbReference type="Pfam" id="PF19366">
    <property type="entry name" value="DUF5942"/>
    <property type="match status" value="1"/>
</dbReference>
<evidence type="ECO:0000256" key="2">
    <source>
        <dbReference type="ARBA" id="ARBA00011073"/>
    </source>
</evidence>
<keyword evidence="4 7" id="KW-0645">Protease</keyword>
<proteinExistence type="inferred from homology"/>
<keyword evidence="5 7" id="KW-0378">Hydrolase</keyword>
<dbReference type="InterPro" id="IPR023828">
    <property type="entry name" value="Peptidase_S8_Ser-AS"/>
</dbReference>